<dbReference type="PANTHER" id="PTHR21432">
    <property type="entry name" value="ACETYL-COA HYDROLASE-RELATED"/>
    <property type="match status" value="1"/>
</dbReference>
<proteinExistence type="predicted"/>
<dbReference type="InterPro" id="IPR037171">
    <property type="entry name" value="NagB/RpiA_transferase-like"/>
</dbReference>
<feature type="domain" description="Acetyl-CoA hydrolase/transferase C-terminal" evidence="1">
    <location>
        <begin position="2"/>
        <end position="52"/>
    </location>
</feature>
<dbReference type="EMBL" id="CAJOBI010109797">
    <property type="protein sequence ID" value="CAF4627378.1"/>
    <property type="molecule type" value="Genomic_DNA"/>
</dbReference>
<dbReference type="InterPro" id="IPR046433">
    <property type="entry name" value="ActCoA_hydro"/>
</dbReference>
<feature type="non-terminal residue" evidence="2">
    <location>
        <position position="53"/>
    </location>
</feature>
<dbReference type="AlphaFoldDB" id="A0A8S2ZR69"/>
<dbReference type="InterPro" id="IPR038460">
    <property type="entry name" value="AcetylCoA_hyd_C_sf"/>
</dbReference>
<dbReference type="PANTHER" id="PTHR21432:SF20">
    <property type="entry name" value="ACETYL-COA HYDROLASE"/>
    <property type="match status" value="1"/>
</dbReference>
<protein>
    <recommendedName>
        <fullName evidence="1">Acetyl-CoA hydrolase/transferase C-terminal domain-containing protein</fullName>
    </recommendedName>
</protein>
<gene>
    <name evidence="2" type="ORF">SMN809_LOCUS40153</name>
</gene>
<dbReference type="GO" id="GO:0008775">
    <property type="term" value="F:acetate CoA-transferase activity"/>
    <property type="evidence" value="ECO:0007669"/>
    <property type="project" value="InterPro"/>
</dbReference>
<dbReference type="Proteomes" id="UP000676336">
    <property type="component" value="Unassembled WGS sequence"/>
</dbReference>
<name>A0A8S2ZR69_9BILA</name>
<dbReference type="Gene3D" id="3.40.1080.20">
    <property type="entry name" value="Acetyl-CoA hydrolase/transferase C-terminal domain"/>
    <property type="match status" value="1"/>
</dbReference>
<accession>A0A8S2ZR69</accession>
<comment type="caution">
    <text evidence="2">The sequence shown here is derived from an EMBL/GenBank/DDBJ whole genome shotgun (WGS) entry which is preliminary data.</text>
</comment>
<feature type="non-terminal residue" evidence="2">
    <location>
        <position position="1"/>
    </location>
</feature>
<sequence length="53" mass="5690">ALSHEGKPILVLPSQTTKGISRIVNTLKEGAGVTTTRAHVHYIVTEYGVANLF</sequence>
<evidence type="ECO:0000313" key="3">
    <source>
        <dbReference type="Proteomes" id="UP000676336"/>
    </source>
</evidence>
<reference evidence="2" key="1">
    <citation type="submission" date="2021-02" db="EMBL/GenBank/DDBJ databases">
        <authorList>
            <person name="Nowell W R."/>
        </authorList>
    </citation>
    <scope>NUCLEOTIDE SEQUENCE</scope>
</reference>
<evidence type="ECO:0000259" key="1">
    <source>
        <dbReference type="Pfam" id="PF13336"/>
    </source>
</evidence>
<evidence type="ECO:0000313" key="2">
    <source>
        <dbReference type="EMBL" id="CAF4627378.1"/>
    </source>
</evidence>
<dbReference type="GO" id="GO:0006083">
    <property type="term" value="P:acetate metabolic process"/>
    <property type="evidence" value="ECO:0007669"/>
    <property type="project" value="InterPro"/>
</dbReference>
<organism evidence="2 3">
    <name type="scientific">Rotaria magnacalcarata</name>
    <dbReference type="NCBI Taxonomy" id="392030"/>
    <lineage>
        <taxon>Eukaryota</taxon>
        <taxon>Metazoa</taxon>
        <taxon>Spiralia</taxon>
        <taxon>Gnathifera</taxon>
        <taxon>Rotifera</taxon>
        <taxon>Eurotatoria</taxon>
        <taxon>Bdelloidea</taxon>
        <taxon>Philodinida</taxon>
        <taxon>Philodinidae</taxon>
        <taxon>Rotaria</taxon>
    </lineage>
</organism>
<dbReference type="Pfam" id="PF13336">
    <property type="entry name" value="AcetylCoA_hyd_C"/>
    <property type="match status" value="1"/>
</dbReference>
<dbReference type="SUPFAM" id="SSF100950">
    <property type="entry name" value="NagB/RpiA/CoA transferase-like"/>
    <property type="match status" value="1"/>
</dbReference>
<dbReference type="InterPro" id="IPR026888">
    <property type="entry name" value="AcetylCoA_hyd_C"/>
</dbReference>